<organism evidence="1 2">
    <name type="scientific">Cellvibrio zantedeschiae</name>
    <dbReference type="NCBI Taxonomy" id="1237077"/>
    <lineage>
        <taxon>Bacteria</taxon>
        <taxon>Pseudomonadati</taxon>
        <taxon>Pseudomonadota</taxon>
        <taxon>Gammaproteobacteria</taxon>
        <taxon>Cellvibrionales</taxon>
        <taxon>Cellvibrionaceae</taxon>
        <taxon>Cellvibrio</taxon>
    </lineage>
</organism>
<gene>
    <name evidence="1" type="ORF">GCM10011613_18400</name>
</gene>
<reference evidence="2" key="1">
    <citation type="journal article" date="2019" name="Int. J. Syst. Evol. Microbiol.">
        <title>The Global Catalogue of Microorganisms (GCM) 10K type strain sequencing project: providing services to taxonomists for standard genome sequencing and annotation.</title>
        <authorList>
            <consortium name="The Broad Institute Genomics Platform"/>
            <consortium name="The Broad Institute Genome Sequencing Center for Infectious Disease"/>
            <person name="Wu L."/>
            <person name="Ma J."/>
        </authorList>
    </citation>
    <scope>NUCLEOTIDE SEQUENCE [LARGE SCALE GENOMIC DNA]</scope>
    <source>
        <strain evidence="2">KCTC 32239</strain>
    </source>
</reference>
<proteinExistence type="predicted"/>
<dbReference type="RefSeq" id="WP_189417737.1">
    <property type="nucleotide sequence ID" value="NZ_BMYZ01000001.1"/>
</dbReference>
<evidence type="ECO:0000313" key="2">
    <source>
        <dbReference type="Proteomes" id="UP000619761"/>
    </source>
</evidence>
<keyword evidence="2" id="KW-1185">Reference proteome</keyword>
<dbReference type="EMBL" id="BMYZ01000001">
    <property type="protein sequence ID" value="GGY73551.1"/>
    <property type="molecule type" value="Genomic_DNA"/>
</dbReference>
<evidence type="ECO:0000313" key="1">
    <source>
        <dbReference type="EMBL" id="GGY73551.1"/>
    </source>
</evidence>
<name>A0ABQ3B1S0_9GAMM</name>
<dbReference type="Proteomes" id="UP000619761">
    <property type="component" value="Unassembled WGS sequence"/>
</dbReference>
<sequence>MSDLSSQNYDRAMHRHPISGDVDVYDSLRDIYIGRLVNIHTQGLMLVGDVPLEEDRLYELDMHIPHENGKQVLRIGVDCLWTRAADQNGKHWTGFSIIDSTPHAAEEIHKLIQSWGQF</sequence>
<evidence type="ECO:0008006" key="3">
    <source>
        <dbReference type="Google" id="ProtNLM"/>
    </source>
</evidence>
<accession>A0ABQ3B1S0</accession>
<comment type="caution">
    <text evidence="1">The sequence shown here is derived from an EMBL/GenBank/DDBJ whole genome shotgun (WGS) entry which is preliminary data.</text>
</comment>
<protein>
    <recommendedName>
        <fullName evidence="3">PilZ domain-containing protein</fullName>
    </recommendedName>
</protein>